<dbReference type="InterPro" id="IPR002347">
    <property type="entry name" value="SDR_fam"/>
</dbReference>
<dbReference type="KEGG" id="abaw:D5400_04385"/>
<dbReference type="RefSeq" id="WP_126008013.1">
    <property type="nucleotide sequence ID" value="NZ_CP032509.1"/>
</dbReference>
<dbReference type="InterPro" id="IPR057326">
    <property type="entry name" value="KR_dom"/>
</dbReference>
<feature type="domain" description="Ketoreductase" evidence="3">
    <location>
        <begin position="8"/>
        <end position="188"/>
    </location>
</feature>
<evidence type="ECO:0000256" key="2">
    <source>
        <dbReference type="ARBA" id="ARBA00023002"/>
    </source>
</evidence>
<name>A0A3S9B0Z9_9HYPH</name>
<protein>
    <submittedName>
        <fullName evidence="4">Glucose 1-dehydrogenase</fullName>
        <ecNumber evidence="4">1.1.1.47</ecNumber>
    </submittedName>
</protein>
<evidence type="ECO:0000256" key="1">
    <source>
        <dbReference type="ARBA" id="ARBA00006484"/>
    </source>
</evidence>
<dbReference type="FunFam" id="3.40.50.720:FF:000084">
    <property type="entry name" value="Short-chain dehydrogenase reductase"/>
    <property type="match status" value="1"/>
</dbReference>
<gene>
    <name evidence="4" type="ORF">D5400_04385</name>
</gene>
<proteinExistence type="inferred from homology"/>
<keyword evidence="5" id="KW-1185">Reference proteome</keyword>
<dbReference type="PROSITE" id="PS00061">
    <property type="entry name" value="ADH_SHORT"/>
    <property type="match status" value="1"/>
</dbReference>
<reference evidence="4 5" key="1">
    <citation type="submission" date="2018-09" db="EMBL/GenBank/DDBJ databases">
        <title>Marinorhizobium profundi gen. nov., sp. nov., isolated from a deep-sea sediment sample from the New Britain Trench and proposal of Marinorhizobiaceae fam. nov. in the order Rhizobiales of the class Alphaproteobacteria.</title>
        <authorList>
            <person name="Cao J."/>
        </authorList>
    </citation>
    <scope>NUCLEOTIDE SEQUENCE [LARGE SCALE GENOMIC DNA]</scope>
    <source>
        <strain evidence="4 5">WS11</strain>
    </source>
</reference>
<dbReference type="SMART" id="SM00822">
    <property type="entry name" value="PKS_KR"/>
    <property type="match status" value="1"/>
</dbReference>
<dbReference type="EC" id="1.1.1.47" evidence="4"/>
<sequence>MQDSLKDRSIIVTGSGRGIGEAMVRGLADAGARVVVADIQHDLAGKVADGINGAGGKAVALEVDVTSRESVRAMIAATVEKYGRLDVMFNNAGIAQVKPFLDITEDDWHKVMDVNGLGVLIGMQEAVRQMKSQGGGGKIVNTASIAGKQGYEPLAHYCASKFAVVALTQAAARAFGGDGICVNAICPGVVATDMWKLIDKGFKDEGLTSRDNEAFENFSSGILLGRPSHSDDLVGVSRFLASSASDYMTGQSLVVDGGMVLV</sequence>
<dbReference type="Gene3D" id="3.40.50.720">
    <property type="entry name" value="NAD(P)-binding Rossmann-like Domain"/>
    <property type="match status" value="1"/>
</dbReference>
<dbReference type="PRINTS" id="PR00080">
    <property type="entry name" value="SDRFAMILY"/>
</dbReference>
<dbReference type="AlphaFoldDB" id="A0A3S9B0Z9"/>
<accession>A0A3S9B0Z9</accession>
<dbReference type="Proteomes" id="UP000268192">
    <property type="component" value="Chromosome"/>
</dbReference>
<dbReference type="OrthoDB" id="9780084at2"/>
<evidence type="ECO:0000313" key="5">
    <source>
        <dbReference type="Proteomes" id="UP000268192"/>
    </source>
</evidence>
<dbReference type="PANTHER" id="PTHR42760">
    <property type="entry name" value="SHORT-CHAIN DEHYDROGENASES/REDUCTASES FAMILY MEMBER"/>
    <property type="match status" value="1"/>
</dbReference>
<dbReference type="Pfam" id="PF13561">
    <property type="entry name" value="adh_short_C2"/>
    <property type="match status" value="1"/>
</dbReference>
<comment type="similarity">
    <text evidence="1">Belongs to the short-chain dehydrogenases/reductases (SDR) family.</text>
</comment>
<dbReference type="PANTHER" id="PTHR42760:SF133">
    <property type="entry name" value="3-OXOACYL-[ACYL-CARRIER-PROTEIN] REDUCTASE"/>
    <property type="match status" value="1"/>
</dbReference>
<evidence type="ECO:0000259" key="3">
    <source>
        <dbReference type="SMART" id="SM00822"/>
    </source>
</evidence>
<dbReference type="SUPFAM" id="SSF51735">
    <property type="entry name" value="NAD(P)-binding Rossmann-fold domains"/>
    <property type="match status" value="1"/>
</dbReference>
<dbReference type="NCBIfam" id="NF005559">
    <property type="entry name" value="PRK07231.1"/>
    <property type="match status" value="1"/>
</dbReference>
<dbReference type="GO" id="GO:0047936">
    <property type="term" value="F:glucose 1-dehydrogenase [NAD(P)+] activity"/>
    <property type="evidence" value="ECO:0007669"/>
    <property type="project" value="UniProtKB-EC"/>
</dbReference>
<keyword evidence="2 4" id="KW-0560">Oxidoreductase</keyword>
<dbReference type="InterPro" id="IPR036291">
    <property type="entry name" value="NAD(P)-bd_dom_sf"/>
</dbReference>
<organism evidence="4 5">
    <name type="scientific">Georhizobium profundi</name>
    <dbReference type="NCBI Taxonomy" id="2341112"/>
    <lineage>
        <taxon>Bacteria</taxon>
        <taxon>Pseudomonadati</taxon>
        <taxon>Pseudomonadota</taxon>
        <taxon>Alphaproteobacteria</taxon>
        <taxon>Hyphomicrobiales</taxon>
        <taxon>Rhizobiaceae</taxon>
        <taxon>Georhizobium</taxon>
    </lineage>
</organism>
<evidence type="ECO:0000313" key="4">
    <source>
        <dbReference type="EMBL" id="AZN70610.1"/>
    </source>
</evidence>
<dbReference type="EMBL" id="CP032509">
    <property type="protein sequence ID" value="AZN70610.1"/>
    <property type="molecule type" value="Genomic_DNA"/>
</dbReference>
<dbReference type="InterPro" id="IPR020904">
    <property type="entry name" value="Sc_DH/Rdtase_CS"/>
</dbReference>
<dbReference type="PRINTS" id="PR00081">
    <property type="entry name" value="GDHRDH"/>
</dbReference>